<dbReference type="PANTHER" id="PTHR38848">
    <property type="entry name" value="G-PROTEIN COUPLED RECEPTORS FAMILY 3 PROFILE DOMAIN-CONTAINING PROTEIN"/>
    <property type="match status" value="1"/>
</dbReference>
<feature type="transmembrane region" description="Helical" evidence="1">
    <location>
        <begin position="90"/>
        <end position="110"/>
    </location>
</feature>
<evidence type="ECO:0000313" key="2">
    <source>
        <dbReference type="EMBL" id="KIK51399.1"/>
    </source>
</evidence>
<dbReference type="EMBL" id="KN834864">
    <property type="protein sequence ID" value="KIK51399.1"/>
    <property type="molecule type" value="Genomic_DNA"/>
</dbReference>
<name>A0A0D0BP98_9AGAR</name>
<proteinExistence type="predicted"/>
<dbReference type="PANTHER" id="PTHR38848:SF3">
    <property type="entry name" value="G-PROTEIN COUPLED RECEPTORS FAMILY 3 PROFILE DOMAIN-CONTAINING PROTEIN"/>
    <property type="match status" value="1"/>
</dbReference>
<dbReference type="HOGENOM" id="CLU_794663_0_0_1"/>
<sequence>MPSSPVTLDHGHVDIMFPTKGYTGRITATTYYLSRRISIGKLSWNAVKQVSWARIRVLLLFVDSWSFLFTSSMLLFGIGLESNKIVCAMALYTCVMFYATSKALIYFFLIERVYVVWTPNIGGEGRLRSPIYILCMIVVAFYGVVAALMAVGRVHYLRENDGACIIGLKAYTSYVLLSYDLTIIIVLTLMLLWPLVRAELSNDRLKKLARKTLVACVVALATSSMNVLVMAILKGHERGWLCLGSCSIDVRIERLLQRILLIIRDVTGLVVSTASQVKFGRSLETTYDGMEMQPTQTRDVSVTELFRTSTDSTGRPGVQITVTTDTVREGSIKKQYFRVEEPQSDSERK</sequence>
<feature type="transmembrane region" description="Helical" evidence="1">
    <location>
        <begin position="57"/>
        <end position="78"/>
    </location>
</feature>
<feature type="transmembrane region" description="Helical" evidence="1">
    <location>
        <begin position="131"/>
        <end position="151"/>
    </location>
</feature>
<keyword evidence="3" id="KW-1185">Reference proteome</keyword>
<gene>
    <name evidence="2" type="ORF">GYMLUDRAFT_64846</name>
</gene>
<protein>
    <submittedName>
        <fullName evidence="2">Uncharacterized protein</fullName>
    </submittedName>
</protein>
<keyword evidence="1" id="KW-0472">Membrane</keyword>
<dbReference type="AlphaFoldDB" id="A0A0D0BP98"/>
<dbReference type="OrthoDB" id="3210850at2759"/>
<reference evidence="2 3" key="1">
    <citation type="submission" date="2014-04" db="EMBL/GenBank/DDBJ databases">
        <title>Evolutionary Origins and Diversification of the Mycorrhizal Mutualists.</title>
        <authorList>
            <consortium name="DOE Joint Genome Institute"/>
            <consortium name="Mycorrhizal Genomics Consortium"/>
            <person name="Kohler A."/>
            <person name="Kuo A."/>
            <person name="Nagy L.G."/>
            <person name="Floudas D."/>
            <person name="Copeland A."/>
            <person name="Barry K.W."/>
            <person name="Cichocki N."/>
            <person name="Veneault-Fourrey C."/>
            <person name="LaButti K."/>
            <person name="Lindquist E.A."/>
            <person name="Lipzen A."/>
            <person name="Lundell T."/>
            <person name="Morin E."/>
            <person name="Murat C."/>
            <person name="Riley R."/>
            <person name="Ohm R."/>
            <person name="Sun H."/>
            <person name="Tunlid A."/>
            <person name="Henrissat B."/>
            <person name="Grigoriev I.V."/>
            <person name="Hibbett D.S."/>
            <person name="Martin F."/>
        </authorList>
    </citation>
    <scope>NUCLEOTIDE SEQUENCE [LARGE SCALE GENOMIC DNA]</scope>
    <source>
        <strain evidence="2 3">FD-317 M1</strain>
    </source>
</reference>
<keyword evidence="1" id="KW-0812">Transmembrane</keyword>
<keyword evidence="1" id="KW-1133">Transmembrane helix</keyword>
<feature type="transmembrane region" description="Helical" evidence="1">
    <location>
        <begin position="171"/>
        <end position="193"/>
    </location>
</feature>
<evidence type="ECO:0000313" key="3">
    <source>
        <dbReference type="Proteomes" id="UP000053593"/>
    </source>
</evidence>
<organism evidence="2 3">
    <name type="scientific">Collybiopsis luxurians FD-317 M1</name>
    <dbReference type="NCBI Taxonomy" id="944289"/>
    <lineage>
        <taxon>Eukaryota</taxon>
        <taxon>Fungi</taxon>
        <taxon>Dikarya</taxon>
        <taxon>Basidiomycota</taxon>
        <taxon>Agaricomycotina</taxon>
        <taxon>Agaricomycetes</taxon>
        <taxon>Agaricomycetidae</taxon>
        <taxon>Agaricales</taxon>
        <taxon>Marasmiineae</taxon>
        <taxon>Omphalotaceae</taxon>
        <taxon>Collybiopsis</taxon>
        <taxon>Collybiopsis luxurians</taxon>
    </lineage>
</organism>
<evidence type="ECO:0000256" key="1">
    <source>
        <dbReference type="SAM" id="Phobius"/>
    </source>
</evidence>
<dbReference type="Proteomes" id="UP000053593">
    <property type="component" value="Unassembled WGS sequence"/>
</dbReference>
<feature type="transmembrane region" description="Helical" evidence="1">
    <location>
        <begin position="213"/>
        <end position="233"/>
    </location>
</feature>
<accession>A0A0D0BP98</accession>